<proteinExistence type="predicted"/>
<dbReference type="Proteomes" id="UP000005551">
    <property type="component" value="Unassembled WGS sequence"/>
</dbReference>
<sequence length="283" mass="31535">MDKLTLLQAGPYTSLQRLPRWEKLAMGWPVGGPLEPDIAALMRRLLGIPKDAAVLEFFGGGLRMEATCPLRGLLWTPSTRFTFQGGPQHIRAGEFFQLRAGDRLKIPILKESYLGYLAFDRSLSTEITDKGTVRLVQKATLALGPKVLSPTFHARVQLPFFPLRTKPYELPVCAGPDFHLLDPFSLARLQEQPFTFSAAAFHRMGLRLSEHLQPHAHSLLSSPTQPGTVQWTPSGELILLGPDAQVTGGYPRILHLPESSRLALYRLCRGQAFIFSLNPRKSF</sequence>
<dbReference type="PANTHER" id="PTHR43309:SF4">
    <property type="entry name" value="CARBOXYLTRANSFERASE DOMAIN-CONTAINING PROTEIN"/>
    <property type="match status" value="1"/>
</dbReference>
<dbReference type="RefSeq" id="WP_009054936.1">
    <property type="nucleotide sequence ID" value="NZ_AJYA01000020.1"/>
</dbReference>
<dbReference type="OrthoDB" id="9782422at2"/>
<evidence type="ECO:0000313" key="6">
    <source>
        <dbReference type="Proteomes" id="UP000005551"/>
    </source>
</evidence>
<evidence type="ECO:0000313" key="5">
    <source>
        <dbReference type="EMBL" id="EIM76471.1"/>
    </source>
</evidence>
<accession>I5C3R9</accession>
<dbReference type="GO" id="GO:0005524">
    <property type="term" value="F:ATP binding"/>
    <property type="evidence" value="ECO:0007669"/>
    <property type="project" value="UniProtKB-KW"/>
</dbReference>
<dbReference type="EMBL" id="AJYA01000020">
    <property type="protein sequence ID" value="EIM76471.1"/>
    <property type="molecule type" value="Genomic_DNA"/>
</dbReference>
<dbReference type="InterPro" id="IPR029000">
    <property type="entry name" value="Cyclophilin-like_dom_sf"/>
</dbReference>
<keyword evidence="1" id="KW-0547">Nucleotide-binding</keyword>
<evidence type="ECO:0000256" key="3">
    <source>
        <dbReference type="ARBA" id="ARBA00022840"/>
    </source>
</evidence>
<gene>
    <name evidence="5" type="ORF">A3SI_09737</name>
</gene>
<dbReference type="Gene3D" id="2.40.100.10">
    <property type="entry name" value="Cyclophilin-like"/>
    <property type="match status" value="1"/>
</dbReference>
<dbReference type="InterPro" id="IPR052708">
    <property type="entry name" value="PxpC"/>
</dbReference>
<comment type="caution">
    <text evidence="5">The sequence shown here is derived from an EMBL/GenBank/DDBJ whole genome shotgun (WGS) entry which is preliminary data.</text>
</comment>
<dbReference type="InterPro" id="IPR003778">
    <property type="entry name" value="CT_A_B"/>
</dbReference>
<evidence type="ECO:0000256" key="2">
    <source>
        <dbReference type="ARBA" id="ARBA00022801"/>
    </source>
</evidence>
<reference evidence="5 6" key="1">
    <citation type="submission" date="2012-05" db="EMBL/GenBank/DDBJ databases">
        <title>Genome sequence of Nitritalea halalkaliphila LW7.</title>
        <authorList>
            <person name="Jangir P.K."/>
            <person name="Singh A."/>
            <person name="Shivaji S."/>
            <person name="Sharma R."/>
        </authorList>
    </citation>
    <scope>NUCLEOTIDE SEQUENCE [LARGE SCALE GENOMIC DNA]</scope>
    <source>
        <strain evidence="5 6">LW7</strain>
    </source>
</reference>
<feature type="domain" description="Carboxyltransferase" evidence="4">
    <location>
        <begin position="25"/>
        <end position="273"/>
    </location>
</feature>
<keyword evidence="3" id="KW-0067">ATP-binding</keyword>
<dbReference type="Pfam" id="PF02626">
    <property type="entry name" value="CT_A_B"/>
    <property type="match status" value="1"/>
</dbReference>
<dbReference type="PATRIC" id="fig|1189621.3.peg.2024"/>
<dbReference type="AlphaFoldDB" id="I5C3R9"/>
<dbReference type="STRING" id="1189621.A3SI_09737"/>
<keyword evidence="6" id="KW-1185">Reference proteome</keyword>
<dbReference type="PANTHER" id="PTHR43309">
    <property type="entry name" value="5-OXOPROLINASE SUBUNIT C"/>
    <property type="match status" value="1"/>
</dbReference>
<protein>
    <submittedName>
        <fullName evidence="5">Allophanate hydrolase subunit 2</fullName>
    </submittedName>
</protein>
<organism evidence="5 6">
    <name type="scientific">Nitritalea halalkaliphila LW7</name>
    <dbReference type="NCBI Taxonomy" id="1189621"/>
    <lineage>
        <taxon>Bacteria</taxon>
        <taxon>Pseudomonadati</taxon>
        <taxon>Bacteroidota</taxon>
        <taxon>Cytophagia</taxon>
        <taxon>Cytophagales</taxon>
        <taxon>Cyclobacteriaceae</taxon>
        <taxon>Nitritalea</taxon>
    </lineage>
</organism>
<evidence type="ECO:0000259" key="4">
    <source>
        <dbReference type="SMART" id="SM00797"/>
    </source>
</evidence>
<dbReference type="SMART" id="SM00797">
    <property type="entry name" value="AHS2"/>
    <property type="match status" value="1"/>
</dbReference>
<evidence type="ECO:0000256" key="1">
    <source>
        <dbReference type="ARBA" id="ARBA00022741"/>
    </source>
</evidence>
<name>I5C3R9_9BACT</name>
<keyword evidence="2 5" id="KW-0378">Hydrolase</keyword>
<dbReference type="GO" id="GO:0016787">
    <property type="term" value="F:hydrolase activity"/>
    <property type="evidence" value="ECO:0007669"/>
    <property type="project" value="UniProtKB-KW"/>
</dbReference>